<gene>
    <name evidence="1" type="ORF">FRACA_1270016</name>
</gene>
<dbReference type="Proteomes" id="UP000234331">
    <property type="component" value="Unassembled WGS sequence"/>
</dbReference>
<accession>A0A2I2KKD2</accession>
<sequence>MVPVSDSSGGLGAPGPVVCATGRNVPAWQPPRTRPQNTSPWMECRLHGVRWESLCGGLVRAVRVGSGGRVRWWVREGRRGRRPRAMRCRLPATGGDPGDAMFVTFGIGWHVASLRCGVAGSGIADHHQSTA</sequence>
<evidence type="ECO:0000313" key="1">
    <source>
        <dbReference type="EMBL" id="SNQ46132.1"/>
    </source>
</evidence>
<organism evidence="1 2">
    <name type="scientific">Frankia canadensis</name>
    <dbReference type="NCBI Taxonomy" id="1836972"/>
    <lineage>
        <taxon>Bacteria</taxon>
        <taxon>Bacillati</taxon>
        <taxon>Actinomycetota</taxon>
        <taxon>Actinomycetes</taxon>
        <taxon>Frankiales</taxon>
        <taxon>Frankiaceae</taxon>
        <taxon>Frankia</taxon>
    </lineage>
</organism>
<evidence type="ECO:0000313" key="2">
    <source>
        <dbReference type="Proteomes" id="UP000234331"/>
    </source>
</evidence>
<protein>
    <submittedName>
        <fullName evidence="1">Uncharacterized protein</fullName>
    </submittedName>
</protein>
<name>A0A2I2KKD2_9ACTN</name>
<dbReference type="EMBL" id="FZMO01000032">
    <property type="protein sequence ID" value="SNQ46132.1"/>
    <property type="molecule type" value="Genomic_DNA"/>
</dbReference>
<dbReference type="AlphaFoldDB" id="A0A2I2KKD2"/>
<reference evidence="1 2" key="1">
    <citation type="submission" date="2017-06" db="EMBL/GenBank/DDBJ databases">
        <authorList>
            <person name="Kim H.J."/>
            <person name="Triplett B.A."/>
        </authorList>
    </citation>
    <scope>NUCLEOTIDE SEQUENCE [LARGE SCALE GENOMIC DNA]</scope>
    <source>
        <strain evidence="1">FRACA_ARgP5</strain>
    </source>
</reference>
<proteinExistence type="predicted"/>
<keyword evidence="2" id="KW-1185">Reference proteome</keyword>